<evidence type="ECO:0000313" key="5">
    <source>
        <dbReference type="EMBL" id="ADZ85328.1"/>
    </source>
</evidence>
<keyword evidence="6" id="KW-1185">Reference proteome</keyword>
<dbReference type="SUPFAM" id="SSF52172">
    <property type="entry name" value="CheY-like"/>
    <property type="match status" value="1"/>
</dbReference>
<proteinExistence type="predicted"/>
<dbReference type="RefSeq" id="WP_013658604.1">
    <property type="nucleotide sequence ID" value="NC_015275.1"/>
</dbReference>
<evidence type="ECO:0000259" key="4">
    <source>
        <dbReference type="PROSITE" id="PS50110"/>
    </source>
</evidence>
<evidence type="ECO:0000256" key="2">
    <source>
        <dbReference type="ARBA" id="ARBA00024867"/>
    </source>
</evidence>
<dbReference type="InterPro" id="IPR001789">
    <property type="entry name" value="Sig_transdc_resp-reg_receiver"/>
</dbReference>
<evidence type="ECO:0000256" key="1">
    <source>
        <dbReference type="ARBA" id="ARBA00018672"/>
    </source>
</evidence>
<accession>F2JGY8</accession>
<protein>
    <recommendedName>
        <fullName evidence="1">Stage 0 sporulation protein A homolog</fullName>
    </recommendedName>
</protein>
<dbReference type="EMBL" id="CP002582">
    <property type="protein sequence ID" value="ADZ85328.1"/>
    <property type="molecule type" value="Genomic_DNA"/>
</dbReference>
<evidence type="ECO:0000256" key="3">
    <source>
        <dbReference type="PROSITE-ProRule" id="PRU00169"/>
    </source>
</evidence>
<dbReference type="Gene3D" id="3.40.50.2300">
    <property type="match status" value="1"/>
</dbReference>
<dbReference type="PROSITE" id="PS50110">
    <property type="entry name" value="RESPONSE_REGULATORY"/>
    <property type="match status" value="1"/>
</dbReference>
<evidence type="ECO:0000313" key="6">
    <source>
        <dbReference type="Proteomes" id="UP000008467"/>
    </source>
</evidence>
<name>F2JGY8_CELLD</name>
<dbReference type="eggNOG" id="COG3279">
    <property type="taxonomic scope" value="Bacteria"/>
</dbReference>
<dbReference type="Proteomes" id="UP000008467">
    <property type="component" value="Chromosome"/>
</dbReference>
<gene>
    <name evidence="5" type="ordered locus">Clole_3645</name>
</gene>
<dbReference type="HOGENOM" id="CLU_139025_1_0_9"/>
<comment type="function">
    <text evidence="2">May play the central regulatory role in sporulation. It may be an element of the effector pathway responsible for the activation of sporulation genes in response to nutritional stress. Spo0A may act in concert with spo0H (a sigma factor) to control the expression of some genes that are critical to the sporulation process.</text>
</comment>
<dbReference type="AlphaFoldDB" id="F2JGY8"/>
<dbReference type="KEGG" id="cle:Clole_3645"/>
<dbReference type="STRING" id="642492.Clole_3645"/>
<comment type="caution">
    <text evidence="3">Lacks conserved residue(s) required for the propagation of feature annotation.</text>
</comment>
<organism evidence="5 6">
    <name type="scientific">Cellulosilyticum lentocellum (strain ATCC 49066 / DSM 5427 / NCIMB 11756 / RHM5)</name>
    <name type="common">Clostridium lentocellum</name>
    <dbReference type="NCBI Taxonomy" id="642492"/>
    <lineage>
        <taxon>Bacteria</taxon>
        <taxon>Bacillati</taxon>
        <taxon>Bacillota</taxon>
        <taxon>Clostridia</taxon>
        <taxon>Lachnospirales</taxon>
        <taxon>Cellulosilyticaceae</taxon>
        <taxon>Cellulosilyticum</taxon>
    </lineage>
</organism>
<feature type="domain" description="Response regulatory" evidence="4">
    <location>
        <begin position="3"/>
        <end position="118"/>
    </location>
</feature>
<dbReference type="InterPro" id="IPR011006">
    <property type="entry name" value="CheY-like_superfamily"/>
</dbReference>
<sequence>MIRILLYDEEIEERRQLCKQILKYYEAYKLVVQISEFEDYVSVLDALKKENFELVVIAQDGTFSLEVVDRVRHMKPDIKLLWCSDLDFAIRSYDVQAKYFLKKPISEETLAQALKKCELTS</sequence>
<dbReference type="GO" id="GO:0000160">
    <property type="term" value="P:phosphorelay signal transduction system"/>
    <property type="evidence" value="ECO:0007669"/>
    <property type="project" value="InterPro"/>
</dbReference>
<reference evidence="5 6" key="1">
    <citation type="journal article" date="2011" name="J. Bacteriol.">
        <title>Complete genome sequence of the cellulose-degrading bacterium Cellulosilyticum lentocellum.</title>
        <authorList>
            <consortium name="US DOE Joint Genome Institute"/>
            <person name="Miller D.A."/>
            <person name="Suen G."/>
            <person name="Bruce D."/>
            <person name="Copeland A."/>
            <person name="Cheng J.F."/>
            <person name="Detter C."/>
            <person name="Goodwin L.A."/>
            <person name="Han C.S."/>
            <person name="Hauser L.J."/>
            <person name="Land M.L."/>
            <person name="Lapidus A."/>
            <person name="Lucas S."/>
            <person name="Meincke L."/>
            <person name="Pitluck S."/>
            <person name="Tapia R."/>
            <person name="Teshima H."/>
            <person name="Woyke T."/>
            <person name="Fox B.G."/>
            <person name="Angert E.R."/>
            <person name="Currie C.R."/>
        </authorList>
    </citation>
    <scope>NUCLEOTIDE SEQUENCE [LARGE SCALE GENOMIC DNA]</scope>
    <source>
        <strain evidence="6">ATCC 49066 / DSM 5427 / NCIMB 11756 / RHM5</strain>
    </source>
</reference>